<sequence>MLYLLENPPVPTFVFIPFTRVGNLMNSELLATVNLLTNVCFLFFDYISMKQFILQFTSGKITKTGVSSGIEIKTPVSHKSVAKLFEITSIPEPHFIIHQWKRLNTNWDLDISSKSSNHKHAIERESGCDDMRQLFSQSEKDVISVQTCIKSIIFRRRNCSHPVIKTFLNFLLMFGPVLHANGQRPYYIHRFGYYFSGHRYAYFLEHENANEVNILSVFKPVPLFGWLILAFIAICLVILLKCLKVYENPPLVLFEIVLEQSAKLNSVSFIGCALVALWLLACILIRNVYTSTIYSILTAKALPDIPTTLEDALENYTHFDVVYNRRAYLDLIVKSKPIPSSKQVDDDLNVLWKRGRPLYNCNLQIQFRYNKFLESLAQSSEMLCLAHGSKLHAYATEIYQPRRAWSNFILIYNAEKNFDTLISIFGNRRRFEGIQKDFNVTMEGYLSSFQTIFSALVDDDLRELEQSGILQRLRFEYSSLRTLWMLRAEGKRLKNRVQRRVNFYTALHQSKLLMSEFGRKNNNDMNSVQLESVLVAWVLYGWMLIICFGVISLEVMWA</sequence>
<feature type="transmembrane region" description="Helical" evidence="8">
    <location>
        <begin position="534"/>
        <end position="557"/>
    </location>
</feature>
<feature type="transmembrane region" description="Helical" evidence="8">
    <location>
        <begin position="223"/>
        <end position="246"/>
    </location>
</feature>
<evidence type="ECO:0000313" key="9">
    <source>
        <dbReference type="EMBL" id="CAL8098323.1"/>
    </source>
</evidence>
<protein>
    <submittedName>
        <fullName evidence="9">Uncharacterized protein</fullName>
    </submittedName>
</protein>
<feature type="transmembrane region" description="Helical" evidence="8">
    <location>
        <begin position="266"/>
        <end position="285"/>
    </location>
</feature>
<proteinExistence type="predicted"/>
<evidence type="ECO:0000256" key="5">
    <source>
        <dbReference type="ARBA" id="ARBA00023136"/>
    </source>
</evidence>
<keyword evidence="3 8" id="KW-0812">Transmembrane</keyword>
<gene>
    <name evidence="9" type="ORF">ODALV1_LOCUS9899</name>
</gene>
<evidence type="ECO:0000256" key="6">
    <source>
        <dbReference type="ARBA" id="ARBA00023170"/>
    </source>
</evidence>
<keyword evidence="7" id="KW-0325">Glycoprotein</keyword>
<dbReference type="PANTHER" id="PTHR42643:SF24">
    <property type="entry name" value="IONOTROPIC RECEPTOR 60A"/>
    <property type="match status" value="1"/>
</dbReference>
<evidence type="ECO:0000256" key="8">
    <source>
        <dbReference type="SAM" id="Phobius"/>
    </source>
</evidence>
<evidence type="ECO:0000256" key="1">
    <source>
        <dbReference type="ARBA" id="ARBA00004651"/>
    </source>
</evidence>
<comment type="caution">
    <text evidence="9">The sequence shown here is derived from an EMBL/GenBank/DDBJ whole genome shotgun (WGS) entry which is preliminary data.</text>
</comment>
<evidence type="ECO:0000256" key="3">
    <source>
        <dbReference type="ARBA" id="ARBA00022692"/>
    </source>
</evidence>
<keyword evidence="10" id="KW-1185">Reference proteome</keyword>
<evidence type="ECO:0000256" key="7">
    <source>
        <dbReference type="ARBA" id="ARBA00023180"/>
    </source>
</evidence>
<keyword evidence="5 8" id="KW-0472">Membrane</keyword>
<reference evidence="9 10" key="1">
    <citation type="submission" date="2024-08" db="EMBL/GenBank/DDBJ databases">
        <authorList>
            <person name="Cucini C."/>
            <person name="Frati F."/>
        </authorList>
    </citation>
    <scope>NUCLEOTIDE SEQUENCE [LARGE SCALE GENOMIC DNA]</scope>
</reference>
<dbReference type="EMBL" id="CAXLJM020000030">
    <property type="protein sequence ID" value="CAL8098323.1"/>
    <property type="molecule type" value="Genomic_DNA"/>
</dbReference>
<dbReference type="Proteomes" id="UP001642540">
    <property type="component" value="Unassembled WGS sequence"/>
</dbReference>
<name>A0ABP1QGB2_9HEXA</name>
<evidence type="ECO:0000256" key="2">
    <source>
        <dbReference type="ARBA" id="ARBA00022475"/>
    </source>
</evidence>
<evidence type="ECO:0000313" key="10">
    <source>
        <dbReference type="Proteomes" id="UP001642540"/>
    </source>
</evidence>
<accession>A0ABP1QGB2</accession>
<dbReference type="InterPro" id="IPR052192">
    <property type="entry name" value="Insect_Ionotropic_Sensory_Rcpt"/>
</dbReference>
<comment type="subcellular location">
    <subcellularLocation>
        <location evidence="1">Cell membrane</location>
        <topology evidence="1">Multi-pass membrane protein</topology>
    </subcellularLocation>
</comment>
<feature type="transmembrane region" description="Helical" evidence="8">
    <location>
        <begin position="29"/>
        <end position="47"/>
    </location>
</feature>
<keyword evidence="6" id="KW-0675">Receptor</keyword>
<evidence type="ECO:0000256" key="4">
    <source>
        <dbReference type="ARBA" id="ARBA00022989"/>
    </source>
</evidence>
<organism evidence="9 10">
    <name type="scientific">Orchesella dallaii</name>
    <dbReference type="NCBI Taxonomy" id="48710"/>
    <lineage>
        <taxon>Eukaryota</taxon>
        <taxon>Metazoa</taxon>
        <taxon>Ecdysozoa</taxon>
        <taxon>Arthropoda</taxon>
        <taxon>Hexapoda</taxon>
        <taxon>Collembola</taxon>
        <taxon>Entomobryomorpha</taxon>
        <taxon>Entomobryoidea</taxon>
        <taxon>Orchesellidae</taxon>
        <taxon>Orchesellinae</taxon>
        <taxon>Orchesella</taxon>
    </lineage>
</organism>
<dbReference type="PANTHER" id="PTHR42643">
    <property type="entry name" value="IONOTROPIC RECEPTOR 20A-RELATED"/>
    <property type="match status" value="1"/>
</dbReference>
<keyword evidence="4 8" id="KW-1133">Transmembrane helix</keyword>
<keyword evidence="2" id="KW-1003">Cell membrane</keyword>